<keyword evidence="3" id="KW-1185">Reference proteome</keyword>
<organism evidence="2 3">
    <name type="scientific">Hyphomonas chukchiensis</name>
    <dbReference type="NCBI Taxonomy" id="1280947"/>
    <lineage>
        <taxon>Bacteria</taxon>
        <taxon>Pseudomonadati</taxon>
        <taxon>Pseudomonadota</taxon>
        <taxon>Alphaproteobacteria</taxon>
        <taxon>Hyphomonadales</taxon>
        <taxon>Hyphomonadaceae</taxon>
        <taxon>Hyphomonas</taxon>
    </lineage>
</organism>
<dbReference type="STRING" id="1280947.HY30_10665"/>
<dbReference type="EMBL" id="AWFG01000085">
    <property type="protein sequence ID" value="KCZ53954.1"/>
    <property type="molecule type" value="Genomic_DNA"/>
</dbReference>
<evidence type="ECO:0000313" key="3">
    <source>
        <dbReference type="Proteomes" id="UP000027190"/>
    </source>
</evidence>
<protein>
    <recommendedName>
        <fullName evidence="1">Type II methyltransferase M.Eco57I C-terminal domain-containing protein</fullName>
    </recommendedName>
</protein>
<dbReference type="eggNOG" id="COG0827">
    <property type="taxonomic scope" value="Bacteria"/>
</dbReference>
<gene>
    <name evidence="2" type="ORF">HY30_10665</name>
</gene>
<proteinExistence type="predicted"/>
<dbReference type="InterPro" id="IPR054520">
    <property type="entry name" value="M_Eco57I_C"/>
</dbReference>
<name>A0A062UBG0_9PROT</name>
<evidence type="ECO:0000313" key="2">
    <source>
        <dbReference type="EMBL" id="KCZ53954.1"/>
    </source>
</evidence>
<dbReference type="PATRIC" id="fig|1280947.3.peg.3584"/>
<feature type="domain" description="Type II methyltransferase M.Eco57I C-terminal" evidence="1">
    <location>
        <begin position="5"/>
        <end position="233"/>
    </location>
</feature>
<sequence length="270" mass="29903">MAASHEMTELGEFSIGAVTGRNSVFLLSEQERVAFGIQKRDVRSVVSRAKHIRGTTISTTELRQLANAGEKTWVLYPAKLSPSVEARLSMIPKPERSKVVWFSKRSPWWKVDLGNPCDAIFTYMNHRGPRLVLTKSRIFCTNTLHRFSFHKGIAEEQRASAALSLLSSFGQLMAEELGRAYGGGVLKFELSDARKLPVILSTKSGASGALAEADVALRAGDYELATQIADQFLMPPILGRSWKKSIAGIQSEVKRRRMIRHSSSKRANNG</sequence>
<evidence type="ECO:0000259" key="1">
    <source>
        <dbReference type="Pfam" id="PF22837"/>
    </source>
</evidence>
<comment type="caution">
    <text evidence="2">The sequence shown here is derived from an EMBL/GenBank/DDBJ whole genome shotgun (WGS) entry which is preliminary data.</text>
</comment>
<accession>A0A062UBG0</accession>
<dbReference type="Pfam" id="PF22837">
    <property type="entry name" value="M_Eco57I_C"/>
    <property type="match status" value="1"/>
</dbReference>
<reference evidence="2 3" key="1">
    <citation type="journal article" date="2014" name="Antonie Van Leeuwenhoek">
        <title>Hyphomonas beringensis sp. nov. and Hyphomonas chukchiensis sp. nov., isolated from surface seawater of the Bering Sea and Chukchi Sea.</title>
        <authorList>
            <person name="Li C."/>
            <person name="Lai Q."/>
            <person name="Li G."/>
            <person name="Dong C."/>
            <person name="Wang J."/>
            <person name="Liao Y."/>
            <person name="Shao Z."/>
        </authorList>
    </citation>
    <scope>NUCLEOTIDE SEQUENCE [LARGE SCALE GENOMIC DNA]</scope>
    <source>
        <strain evidence="2 3">BH-BN04-4</strain>
    </source>
</reference>
<dbReference type="Proteomes" id="UP000027190">
    <property type="component" value="Unassembled WGS sequence"/>
</dbReference>
<dbReference type="AlphaFoldDB" id="A0A062UBG0"/>